<proteinExistence type="predicted"/>
<dbReference type="KEGG" id="ppel:H6H00_26565"/>
<feature type="signal peptide" evidence="2">
    <location>
        <begin position="1"/>
        <end position="31"/>
    </location>
</feature>
<evidence type="ECO:0000259" key="3">
    <source>
        <dbReference type="Pfam" id="PF14344"/>
    </source>
</evidence>
<evidence type="ECO:0000256" key="2">
    <source>
        <dbReference type="SAM" id="SignalP"/>
    </source>
</evidence>
<protein>
    <submittedName>
        <fullName evidence="4">DUF4397 domain-containing protein</fullName>
    </submittedName>
</protein>
<feature type="domain" description="DUF4397" evidence="3">
    <location>
        <begin position="36"/>
        <end position="154"/>
    </location>
</feature>
<feature type="chain" id="PRO_5028804109" evidence="2">
    <location>
        <begin position="32"/>
        <end position="273"/>
    </location>
</feature>
<keyword evidence="1" id="KW-0472">Membrane</keyword>
<organism evidence="4 5">
    <name type="scientific">Pseudonocardia petroleophila</name>
    <dbReference type="NCBI Taxonomy" id="37331"/>
    <lineage>
        <taxon>Bacteria</taxon>
        <taxon>Bacillati</taxon>
        <taxon>Actinomycetota</taxon>
        <taxon>Actinomycetes</taxon>
        <taxon>Pseudonocardiales</taxon>
        <taxon>Pseudonocardiaceae</taxon>
        <taxon>Pseudonocardia</taxon>
    </lineage>
</organism>
<evidence type="ECO:0000256" key="1">
    <source>
        <dbReference type="SAM" id="Phobius"/>
    </source>
</evidence>
<dbReference type="Pfam" id="PF14344">
    <property type="entry name" value="DUF4397"/>
    <property type="match status" value="1"/>
</dbReference>
<keyword evidence="2" id="KW-0732">Signal</keyword>
<evidence type="ECO:0000313" key="5">
    <source>
        <dbReference type="Proteomes" id="UP000515728"/>
    </source>
</evidence>
<dbReference type="AlphaFoldDB" id="A0A7G7MFR8"/>
<name>A0A7G7MFR8_9PSEU</name>
<keyword evidence="1" id="KW-0812">Transmembrane</keyword>
<reference evidence="4 5" key="1">
    <citation type="submission" date="2020-08" db="EMBL/GenBank/DDBJ databases">
        <authorList>
            <person name="Mo P."/>
        </authorList>
    </citation>
    <scope>NUCLEOTIDE SEQUENCE [LARGE SCALE GENOMIC DNA]</scope>
    <source>
        <strain evidence="4 5">CGMCC 4.1532</strain>
    </source>
</reference>
<gene>
    <name evidence="4" type="ORF">H6H00_26565</name>
</gene>
<dbReference type="InterPro" id="IPR025510">
    <property type="entry name" value="DUF4397"/>
</dbReference>
<keyword evidence="1" id="KW-1133">Transmembrane helix</keyword>
<dbReference type="RefSeq" id="WP_185718383.1">
    <property type="nucleotide sequence ID" value="NZ_BAAAWI010000001.1"/>
</dbReference>
<feature type="transmembrane region" description="Helical" evidence="1">
    <location>
        <begin position="246"/>
        <end position="265"/>
    </location>
</feature>
<sequence>MTARPHRLLAAGLVALLVAALSALAVQPAAAATGTYLRLAHLSPDTPPVDVVVTSFSGATSELDGVAYGDVSSYKRIEPGAYTVQMRPAGEPDAVPIVTGTLEAEPGRAYTAAGLGPNAQLAVNVLVDDLTPPPAGQARVRVVQGAAEAGDVAIRWNGTPVLEAAFGSATEYVTVPAGPGSFDVQRATGDPAAVDVELAAGGVYSVIVVQQDGELTGQLRTDALGPDVAPAGGIDTGLGGTAAPGVTPAVAVALLAGAAAAGVAVSRRRARLR</sequence>
<keyword evidence="5" id="KW-1185">Reference proteome</keyword>
<evidence type="ECO:0000313" key="4">
    <source>
        <dbReference type="EMBL" id="QNG51629.1"/>
    </source>
</evidence>
<dbReference type="Proteomes" id="UP000515728">
    <property type="component" value="Chromosome"/>
</dbReference>
<dbReference type="EMBL" id="CP060131">
    <property type="protein sequence ID" value="QNG51629.1"/>
    <property type="molecule type" value="Genomic_DNA"/>
</dbReference>
<accession>A0A7G7MFR8</accession>